<gene>
    <name evidence="4" type="ORF">EVA_07664</name>
</gene>
<dbReference type="GO" id="GO:0006083">
    <property type="term" value="P:acetate metabolic process"/>
    <property type="evidence" value="ECO:0007669"/>
    <property type="project" value="InterPro"/>
</dbReference>
<comment type="similarity">
    <text evidence="1">Belongs to the acetyl-CoA hydrolase/transferase family.</text>
</comment>
<dbReference type="InterPro" id="IPR037171">
    <property type="entry name" value="NagB/RpiA_transferase-like"/>
</dbReference>
<proteinExistence type="inferred from homology"/>
<dbReference type="GO" id="GO:0003986">
    <property type="term" value="F:acetyl-CoA hydrolase activity"/>
    <property type="evidence" value="ECO:0007669"/>
    <property type="project" value="TreeGrafter"/>
</dbReference>
<dbReference type="InterPro" id="IPR003702">
    <property type="entry name" value="ActCoA_hydro_N"/>
</dbReference>
<dbReference type="InterPro" id="IPR026888">
    <property type="entry name" value="AcetylCoA_hyd_C"/>
</dbReference>
<dbReference type="NCBIfam" id="TIGR03458">
    <property type="entry name" value="YgfH_subfam"/>
    <property type="match status" value="1"/>
</dbReference>
<comment type="caution">
    <text evidence="4">The sequence shown here is derived from an EMBL/GenBank/DDBJ whole genome shotgun (WGS) entry which is preliminary data.</text>
</comment>
<dbReference type="GO" id="GO:0006084">
    <property type="term" value="P:acetyl-CoA metabolic process"/>
    <property type="evidence" value="ECO:0007669"/>
    <property type="project" value="InterPro"/>
</dbReference>
<dbReference type="InterPro" id="IPR017821">
    <property type="entry name" value="Succinate_CoA_transferase"/>
</dbReference>
<dbReference type="Pfam" id="PF02550">
    <property type="entry name" value="AcetylCoA_hydro"/>
    <property type="match status" value="1"/>
</dbReference>
<dbReference type="PANTHER" id="PTHR43609">
    <property type="entry name" value="ACETYL-COA HYDROLASE"/>
    <property type="match status" value="1"/>
</dbReference>
<dbReference type="GO" id="GO:0008775">
    <property type="term" value="F:acetate CoA-transferase activity"/>
    <property type="evidence" value="ECO:0007669"/>
    <property type="project" value="InterPro"/>
</dbReference>
<accession>J9CVH6</accession>
<name>J9CVH6_9ZZZZ</name>
<dbReference type="SUPFAM" id="SSF100950">
    <property type="entry name" value="NagB/RpiA/CoA transferase-like"/>
    <property type="match status" value="2"/>
</dbReference>
<evidence type="ECO:0000259" key="2">
    <source>
        <dbReference type="Pfam" id="PF02550"/>
    </source>
</evidence>
<dbReference type="Gene3D" id="3.40.1080.20">
    <property type="entry name" value="Acetyl-CoA hydrolase/transferase C-terminal domain"/>
    <property type="match status" value="1"/>
</dbReference>
<keyword evidence="4" id="KW-0808">Transferase</keyword>
<dbReference type="PANTHER" id="PTHR43609:SF1">
    <property type="entry name" value="ACETYL-COA HYDROLASE"/>
    <property type="match status" value="1"/>
</dbReference>
<reference evidence="4" key="1">
    <citation type="journal article" date="2012" name="PLoS ONE">
        <title>Gene sets for utilization of primary and secondary nutrition supplies in the distal gut of endangered iberian lynx.</title>
        <authorList>
            <person name="Alcaide M."/>
            <person name="Messina E."/>
            <person name="Richter M."/>
            <person name="Bargiela R."/>
            <person name="Peplies J."/>
            <person name="Huws S.A."/>
            <person name="Newbold C.J."/>
            <person name="Golyshin P.N."/>
            <person name="Simon M.A."/>
            <person name="Lopez G."/>
            <person name="Yakimov M.M."/>
            <person name="Ferrer M."/>
        </authorList>
    </citation>
    <scope>NUCLEOTIDE SEQUENCE</scope>
</reference>
<evidence type="ECO:0000259" key="3">
    <source>
        <dbReference type="Pfam" id="PF13336"/>
    </source>
</evidence>
<dbReference type="Pfam" id="PF13336">
    <property type="entry name" value="AcetylCoA_hyd_C"/>
    <property type="match status" value="1"/>
</dbReference>
<sequence>MGFNLISAAEAASYIQHGYNLGLSGFTPAGTPKAVTPEVAKIAEAEHAKGNPFQISIFTGASTGDATDGALTRAKAIRYRAPYTTNPDFRKAVNNGEIAYNDIHLSQMAQEIRYGFFGKIDVAILEACEVTPDGKVYLTAAGGIAPTIARLADKVIIELNTAHSRNCMGLHDVYEPLDPPLRREIPIFRPSDRIGQPYVQVDPKKIVGIVEVNLPDEARSFTAPDPITDRIGQNVADFLAADMKRGIIPSTFLPLQSGVGNIANAVLGALGRNPTIPAFEMYTEVLQDAVVDLIRQGRVKFGSTCSLTVTNDCLQGIYDDIDFFRDKLLMRPSELSNNPEVIRRLGVISINTAIEADIYGNVNSTHIGGTKMMNGIGGSGDFTRNAYISIFTCPSVAKEGKISAIVPMVSHEDHSEHDVNILITEQGVADLRGKSPMERARAIIENCAHPDYKNLLWDYLKFSSKGQTCHHIAAALGMHDTLARKGDMRLTDWAEFNR</sequence>
<feature type="domain" description="Acetyl-CoA hydrolase/transferase C-terminal" evidence="3">
    <location>
        <begin position="316"/>
        <end position="458"/>
    </location>
</feature>
<dbReference type="Gene3D" id="3.30.750.70">
    <property type="entry name" value="4-hydroxybutyrate coenzyme like domains"/>
    <property type="match status" value="1"/>
</dbReference>
<dbReference type="InterPro" id="IPR046433">
    <property type="entry name" value="ActCoA_hydro"/>
</dbReference>
<evidence type="ECO:0000313" key="4">
    <source>
        <dbReference type="EMBL" id="EJX04221.1"/>
    </source>
</evidence>
<protein>
    <submittedName>
        <fullName evidence="4">Succinyl-CoA:coenzyme A transferase</fullName>
    </submittedName>
</protein>
<dbReference type="Gene3D" id="3.40.1080.10">
    <property type="entry name" value="Glutaconate Coenzyme A-transferase"/>
    <property type="match status" value="1"/>
</dbReference>
<dbReference type="FunFam" id="3.40.1080.20:FF:000001">
    <property type="entry name" value="Acetyl-CoA hydrolase Ach1"/>
    <property type="match status" value="1"/>
</dbReference>
<dbReference type="AlphaFoldDB" id="J9CVH6"/>
<evidence type="ECO:0000256" key="1">
    <source>
        <dbReference type="ARBA" id="ARBA00009632"/>
    </source>
</evidence>
<dbReference type="EMBL" id="AMCI01001880">
    <property type="protein sequence ID" value="EJX04221.1"/>
    <property type="molecule type" value="Genomic_DNA"/>
</dbReference>
<dbReference type="InterPro" id="IPR038460">
    <property type="entry name" value="AcetylCoA_hyd_C_sf"/>
</dbReference>
<feature type="domain" description="Acetyl-CoA hydrolase/transferase N-terminal" evidence="2">
    <location>
        <begin position="5"/>
        <end position="211"/>
    </location>
</feature>
<organism evidence="4">
    <name type="scientific">gut metagenome</name>
    <dbReference type="NCBI Taxonomy" id="749906"/>
    <lineage>
        <taxon>unclassified sequences</taxon>
        <taxon>metagenomes</taxon>
        <taxon>organismal metagenomes</taxon>
    </lineage>
</organism>